<reference evidence="1 2" key="1">
    <citation type="journal article" date="2017" name="Int J Environ Stud">
        <title>Does the Miocene-Pliocene relict legume Oxytropis triphylla form nitrogen-fixing nodules with a combination of bacterial strains?</title>
        <authorList>
            <person name="Safronova V."/>
            <person name="Belimov A."/>
            <person name="Sazanova A."/>
            <person name="Kuznetsova I."/>
            <person name="Popova J."/>
            <person name="Andronov E."/>
            <person name="Verkhozina A."/>
            <person name="Tikhonovich I."/>
        </authorList>
    </citation>
    <scope>NUCLEOTIDE SEQUENCE [LARGE SCALE GENOMIC DNA]</scope>
    <source>
        <strain evidence="1 2">Tri-38</strain>
    </source>
</reference>
<dbReference type="RefSeq" id="WP_100000118.1">
    <property type="nucleotide sequence ID" value="NZ_CP017940.1"/>
</dbReference>
<dbReference type="KEGG" id="pht:BLM14_14705"/>
<name>A0A2N9VS49_9HYPH</name>
<sequence>MPPGSKALNRKRLSEINGQFQTLTTALEILRQRIADARGKASSAVCASVRPEYGRRVAAIAKALEAVQAARNEYAGLVDDLEAENIAWTSLVPVALGFLGDRQDGHIARFLREAREAGYVN</sequence>
<keyword evidence="2" id="KW-1185">Reference proteome</keyword>
<protein>
    <submittedName>
        <fullName evidence="1">Uncharacterized protein</fullName>
    </submittedName>
</protein>
<comment type="caution">
    <text evidence="1">The sequence shown here is derived from an EMBL/GenBank/DDBJ whole genome shotgun (WGS) entry which is preliminary data.</text>
</comment>
<accession>A0A2N9VS49</accession>
<organism evidence="1 2">
    <name type="scientific">Phyllobacterium zundukense</name>
    <dbReference type="NCBI Taxonomy" id="1867719"/>
    <lineage>
        <taxon>Bacteria</taxon>
        <taxon>Pseudomonadati</taxon>
        <taxon>Pseudomonadota</taxon>
        <taxon>Alphaproteobacteria</taxon>
        <taxon>Hyphomicrobiales</taxon>
        <taxon>Phyllobacteriaceae</taxon>
        <taxon>Phyllobacterium</taxon>
    </lineage>
</organism>
<dbReference type="EMBL" id="MZMT01000053">
    <property type="protein sequence ID" value="PIO42317.1"/>
    <property type="molecule type" value="Genomic_DNA"/>
</dbReference>
<gene>
    <name evidence="1" type="ORF">B5P45_25160</name>
</gene>
<dbReference type="Proteomes" id="UP000232163">
    <property type="component" value="Unassembled WGS sequence"/>
</dbReference>
<dbReference type="OrthoDB" id="8419647at2"/>
<evidence type="ECO:0000313" key="2">
    <source>
        <dbReference type="Proteomes" id="UP000232163"/>
    </source>
</evidence>
<evidence type="ECO:0000313" key="1">
    <source>
        <dbReference type="EMBL" id="PIO42317.1"/>
    </source>
</evidence>
<proteinExistence type="predicted"/>
<dbReference type="AlphaFoldDB" id="A0A2N9VS49"/>